<gene>
    <name evidence="6" type="ordered locus">PCC7424_2989</name>
</gene>
<evidence type="ECO:0000256" key="2">
    <source>
        <dbReference type="ARBA" id="ARBA00031870"/>
    </source>
</evidence>
<feature type="domain" description="Pseudouridine synthase RsuA/RluA-like" evidence="5">
    <location>
        <begin position="349"/>
        <end position="498"/>
    </location>
</feature>
<dbReference type="GO" id="GO:0003723">
    <property type="term" value="F:RNA binding"/>
    <property type="evidence" value="ECO:0007669"/>
    <property type="project" value="InterPro"/>
</dbReference>
<dbReference type="Gene3D" id="3.30.2350.10">
    <property type="entry name" value="Pseudouridine synthase"/>
    <property type="match status" value="1"/>
</dbReference>
<evidence type="ECO:0000256" key="1">
    <source>
        <dbReference type="ARBA" id="ARBA00000073"/>
    </source>
</evidence>
<name>B7KA35_GLOC7</name>
<feature type="coiled-coil region" evidence="4">
    <location>
        <begin position="183"/>
        <end position="242"/>
    </location>
</feature>
<dbReference type="SUPFAM" id="SSF55120">
    <property type="entry name" value="Pseudouridine synthase"/>
    <property type="match status" value="1"/>
</dbReference>
<dbReference type="Proteomes" id="UP000002384">
    <property type="component" value="Chromosome"/>
</dbReference>
<dbReference type="InterPro" id="IPR050188">
    <property type="entry name" value="RluA_PseudoU_synthase"/>
</dbReference>
<protein>
    <recommendedName>
        <fullName evidence="2">RNA pseudouridylate synthase</fullName>
    </recommendedName>
    <alternativeName>
        <fullName evidence="3">RNA-uridine isomerase</fullName>
    </alternativeName>
</protein>
<dbReference type="EMBL" id="CP001291">
    <property type="protein sequence ID" value="ACK71391.1"/>
    <property type="molecule type" value="Genomic_DNA"/>
</dbReference>
<dbReference type="STRING" id="65393.PCC7424_2989"/>
<evidence type="ECO:0000256" key="4">
    <source>
        <dbReference type="SAM" id="Coils"/>
    </source>
</evidence>
<reference evidence="7" key="1">
    <citation type="journal article" date="2011" name="MBio">
        <title>Novel metabolic attributes of the genus Cyanothece, comprising a group of unicellular nitrogen-fixing Cyanobacteria.</title>
        <authorList>
            <person name="Bandyopadhyay A."/>
            <person name="Elvitigala T."/>
            <person name="Welsh E."/>
            <person name="Stockel J."/>
            <person name="Liberton M."/>
            <person name="Min H."/>
            <person name="Sherman L.A."/>
            <person name="Pakrasi H.B."/>
        </authorList>
    </citation>
    <scope>NUCLEOTIDE SEQUENCE [LARGE SCALE GENOMIC DNA]</scope>
    <source>
        <strain evidence="7">PCC 7424</strain>
    </source>
</reference>
<dbReference type="RefSeq" id="WP_015954988.1">
    <property type="nucleotide sequence ID" value="NC_011729.1"/>
</dbReference>
<dbReference type="GO" id="GO:0140098">
    <property type="term" value="F:catalytic activity, acting on RNA"/>
    <property type="evidence" value="ECO:0007669"/>
    <property type="project" value="UniProtKB-ARBA"/>
</dbReference>
<proteinExistence type="predicted"/>
<dbReference type="KEGG" id="cyc:PCC7424_2989"/>
<organism evidence="6 7">
    <name type="scientific">Gloeothece citriformis (strain PCC 7424)</name>
    <name type="common">Cyanothece sp. (strain PCC 7424)</name>
    <dbReference type="NCBI Taxonomy" id="65393"/>
    <lineage>
        <taxon>Bacteria</taxon>
        <taxon>Bacillati</taxon>
        <taxon>Cyanobacteriota</taxon>
        <taxon>Cyanophyceae</taxon>
        <taxon>Oscillatoriophycideae</taxon>
        <taxon>Chroococcales</taxon>
        <taxon>Aphanothecaceae</taxon>
        <taxon>Gloeothece</taxon>
        <taxon>Gloeothece citriformis</taxon>
    </lineage>
</organism>
<dbReference type="PROSITE" id="PS01129">
    <property type="entry name" value="PSI_RLU"/>
    <property type="match status" value="1"/>
</dbReference>
<accession>B7KA35</accession>
<sequence>MLYKLSDFIDNNYKSDDSVVSYWYQGLCPVTGSLLKLPRTQLSEAVAYGLMKQLEADELYSYEGKMYGVLLVETSSSQIQVLKAFSGLLLGKSCIEGWVGSIEGRNALMLEETYTLNLLEEIKQNILSLQTLTDRYIYQNLSEEFAQKLDQLTTTHQHNKQQRHQKRERLKLTFKGEILTQALEELNQQSRLEKIERRQLKHQRDETLNPLLEKISSADEKIRHLKQRRKILSRQLQHLMSANYSITNFRGESLSLQQLGALPTGTGECCAPKLLHYAATHHLTPVAMAEFWWGSTEPKNDRIQGKFYPACVARCQPIMGFLLSGLPEKKTTFRHTIKEPLPIVYEDDYLIIINKPEGLLSVPGRSSDRYDSVISRLNHLLPDGHLLRSVHRLDLDTSGLLLLARNDQIYNHLAQQFRDRKIEKIYQALVQGRVSQPQGTIKLPLWGDPRFRPLQTVDFIRGKESITQFRVIAFEDNFTRVEFMPITGRTHQIRVHCADQLGLGTPIIGDRLYGKGDDLTRLHLHAQKLRFLHPITKQFLSVNAPPPF</sequence>
<keyword evidence="7" id="KW-1185">Reference proteome</keyword>
<dbReference type="InterPro" id="IPR006145">
    <property type="entry name" value="PsdUridine_synth_RsuA/RluA"/>
</dbReference>
<dbReference type="eggNOG" id="COG0564">
    <property type="taxonomic scope" value="Bacteria"/>
</dbReference>
<evidence type="ECO:0000256" key="3">
    <source>
        <dbReference type="ARBA" id="ARBA00033164"/>
    </source>
</evidence>
<dbReference type="PANTHER" id="PTHR21600:SF89">
    <property type="entry name" value="RIBOSOMAL LARGE SUBUNIT PSEUDOURIDINE SYNTHASE A"/>
    <property type="match status" value="1"/>
</dbReference>
<dbReference type="AlphaFoldDB" id="B7KA35"/>
<dbReference type="OrthoDB" id="9807829at2"/>
<dbReference type="InterPro" id="IPR020103">
    <property type="entry name" value="PsdUridine_synth_cat_dom_sf"/>
</dbReference>
<dbReference type="HOGENOM" id="CLU_037416_0_0_3"/>
<evidence type="ECO:0000313" key="6">
    <source>
        <dbReference type="EMBL" id="ACK71391.1"/>
    </source>
</evidence>
<dbReference type="Pfam" id="PF00849">
    <property type="entry name" value="PseudoU_synth_2"/>
    <property type="match status" value="1"/>
</dbReference>
<dbReference type="GO" id="GO:0009982">
    <property type="term" value="F:pseudouridine synthase activity"/>
    <property type="evidence" value="ECO:0007669"/>
    <property type="project" value="InterPro"/>
</dbReference>
<dbReference type="CDD" id="cd02869">
    <property type="entry name" value="PseudoU_synth_RluA_like"/>
    <property type="match status" value="1"/>
</dbReference>
<evidence type="ECO:0000259" key="5">
    <source>
        <dbReference type="Pfam" id="PF00849"/>
    </source>
</evidence>
<comment type="catalytic activity">
    <reaction evidence="1">
        <text>a uridine in RNA = a pseudouridine in RNA</text>
        <dbReference type="Rhea" id="RHEA:48348"/>
        <dbReference type="Rhea" id="RHEA-COMP:12068"/>
        <dbReference type="Rhea" id="RHEA-COMP:12069"/>
        <dbReference type="ChEBI" id="CHEBI:65314"/>
        <dbReference type="ChEBI" id="CHEBI:65315"/>
    </reaction>
</comment>
<dbReference type="PANTHER" id="PTHR21600">
    <property type="entry name" value="MITOCHONDRIAL RNA PSEUDOURIDINE SYNTHASE"/>
    <property type="match status" value="1"/>
</dbReference>
<dbReference type="GO" id="GO:0000455">
    <property type="term" value="P:enzyme-directed rRNA pseudouridine synthesis"/>
    <property type="evidence" value="ECO:0007669"/>
    <property type="project" value="TreeGrafter"/>
</dbReference>
<dbReference type="InterPro" id="IPR006224">
    <property type="entry name" value="PsdUridine_synth_RluA-like_CS"/>
</dbReference>
<keyword evidence="4" id="KW-0175">Coiled coil</keyword>
<evidence type="ECO:0000313" key="7">
    <source>
        <dbReference type="Proteomes" id="UP000002384"/>
    </source>
</evidence>